<protein>
    <submittedName>
        <fullName evidence="1">Uncharacterized protein</fullName>
    </submittedName>
</protein>
<dbReference type="EMBL" id="JAVRJZ010000007">
    <property type="protein sequence ID" value="KAK2720059.1"/>
    <property type="molecule type" value="Genomic_DNA"/>
</dbReference>
<evidence type="ECO:0000313" key="2">
    <source>
        <dbReference type="Proteomes" id="UP001187531"/>
    </source>
</evidence>
<reference evidence="1" key="1">
    <citation type="submission" date="2023-07" db="EMBL/GenBank/DDBJ databases">
        <title>Chromosome-level genome assembly of Artemia franciscana.</title>
        <authorList>
            <person name="Jo E."/>
        </authorList>
    </citation>
    <scope>NUCLEOTIDE SEQUENCE</scope>
    <source>
        <tissue evidence="1">Whole body</tissue>
    </source>
</reference>
<proteinExistence type="predicted"/>
<dbReference type="Proteomes" id="UP001187531">
    <property type="component" value="Unassembled WGS sequence"/>
</dbReference>
<accession>A0AA88LBF8</accession>
<comment type="caution">
    <text evidence="1">The sequence shown here is derived from an EMBL/GenBank/DDBJ whole genome shotgun (WGS) entry which is preliminary data.</text>
</comment>
<dbReference type="AlphaFoldDB" id="A0AA88LBF8"/>
<sequence>MMRNLKQKTHTIKPRDKTANLKKTMDRYGTLMILAESSRGINKKGATGHTESNKELLFGGNSCEEAEAGTLLIYQAVLTKWQNPPDLQIIFFSSDTDVLALIIANYDLMLNNTSISMVSEVVEIEPKWMAIGEERALPAFYAFTGTDNTGGFSGIDKAT</sequence>
<name>A0AA88LBF8_ARTSF</name>
<organism evidence="1 2">
    <name type="scientific">Artemia franciscana</name>
    <name type="common">Brine shrimp</name>
    <name type="synonym">Artemia sanfranciscana</name>
    <dbReference type="NCBI Taxonomy" id="6661"/>
    <lineage>
        <taxon>Eukaryota</taxon>
        <taxon>Metazoa</taxon>
        <taxon>Ecdysozoa</taxon>
        <taxon>Arthropoda</taxon>
        <taxon>Crustacea</taxon>
        <taxon>Branchiopoda</taxon>
        <taxon>Anostraca</taxon>
        <taxon>Artemiidae</taxon>
        <taxon>Artemia</taxon>
    </lineage>
</organism>
<gene>
    <name evidence="1" type="ORF">QYM36_004088</name>
</gene>
<keyword evidence="2" id="KW-1185">Reference proteome</keyword>
<evidence type="ECO:0000313" key="1">
    <source>
        <dbReference type="EMBL" id="KAK2720059.1"/>
    </source>
</evidence>